<comment type="function">
    <text evidence="8">The alpha subunit is responsible for the aldol cleavage of indoleglycerol phosphate to indole and glyceraldehyde 3-phosphate.</text>
</comment>
<evidence type="ECO:0000256" key="4">
    <source>
        <dbReference type="ARBA" id="ARBA00022822"/>
    </source>
</evidence>
<sequence>MRDLKVIFDGGTALIPFVMAGDPDLETTVSLVEAMVKAGADAVELGMPFSDPLADGPVIQEAGQRALACGTTLESVVKIAGEIAGKVAVPIILMGYFNPIMSYGVDRFASDLADAGVAAVIVPDLPFDEGDELHDALRAHGVTPILMVSPNIADDRLAEIGRRAEGFVYCVSLLGVTGQGSLHEGMASYIERVRRNVSVPLALGFGIDGPERAAQVAPLVDGVVVGSAVVKAVHGSGGGPKGVACGAKLIGEIASAIG</sequence>
<evidence type="ECO:0000256" key="9">
    <source>
        <dbReference type="RuleBase" id="RU003662"/>
    </source>
</evidence>
<comment type="pathway">
    <text evidence="1 8">Amino-acid biosynthesis; L-tryptophan biosynthesis; L-tryptophan from chorismate: step 5/5.</text>
</comment>
<dbReference type="PANTHER" id="PTHR43406">
    <property type="entry name" value="TRYPTOPHAN SYNTHASE, ALPHA CHAIN"/>
    <property type="match status" value="1"/>
</dbReference>
<keyword evidence="11" id="KW-1185">Reference proteome</keyword>
<evidence type="ECO:0000256" key="8">
    <source>
        <dbReference type="HAMAP-Rule" id="MF_00131"/>
    </source>
</evidence>
<dbReference type="Pfam" id="PF00290">
    <property type="entry name" value="Trp_syntA"/>
    <property type="match status" value="1"/>
</dbReference>
<comment type="subunit">
    <text evidence="2 8">Tetramer of two alpha and two beta chains.</text>
</comment>
<dbReference type="GO" id="GO:0004834">
    <property type="term" value="F:tryptophan synthase activity"/>
    <property type="evidence" value="ECO:0007669"/>
    <property type="project" value="UniProtKB-EC"/>
</dbReference>
<dbReference type="RefSeq" id="WP_236099159.1">
    <property type="nucleotide sequence ID" value="NZ_JAKGUD010000005.1"/>
</dbReference>
<protein>
    <recommendedName>
        <fullName evidence="8">Tryptophan synthase alpha chain</fullName>
        <ecNumber evidence="8">4.2.1.20</ecNumber>
    </recommendedName>
</protein>
<keyword evidence="6 8" id="KW-0456">Lyase</keyword>
<dbReference type="InterPro" id="IPR013785">
    <property type="entry name" value="Aldolase_TIM"/>
</dbReference>
<dbReference type="PROSITE" id="PS00167">
    <property type="entry name" value="TRP_SYNTHASE_ALPHA"/>
    <property type="match status" value="1"/>
</dbReference>
<comment type="catalytic activity">
    <reaction evidence="7 8">
        <text>(1S,2R)-1-C-(indol-3-yl)glycerol 3-phosphate + L-serine = D-glyceraldehyde 3-phosphate + L-tryptophan + H2O</text>
        <dbReference type="Rhea" id="RHEA:10532"/>
        <dbReference type="ChEBI" id="CHEBI:15377"/>
        <dbReference type="ChEBI" id="CHEBI:33384"/>
        <dbReference type="ChEBI" id="CHEBI:57912"/>
        <dbReference type="ChEBI" id="CHEBI:58866"/>
        <dbReference type="ChEBI" id="CHEBI:59776"/>
        <dbReference type="EC" id="4.2.1.20"/>
    </reaction>
</comment>
<evidence type="ECO:0000256" key="7">
    <source>
        <dbReference type="ARBA" id="ARBA00049047"/>
    </source>
</evidence>
<evidence type="ECO:0000256" key="5">
    <source>
        <dbReference type="ARBA" id="ARBA00023141"/>
    </source>
</evidence>
<proteinExistence type="inferred from homology"/>
<feature type="active site" description="Proton acceptor" evidence="8">
    <location>
        <position position="44"/>
    </location>
</feature>
<gene>
    <name evidence="8 10" type="primary">trpA</name>
    <name evidence="10" type="ORF">L2W38_06360</name>
</gene>
<dbReference type="HAMAP" id="MF_00131">
    <property type="entry name" value="Trp_synth_alpha"/>
    <property type="match status" value="1"/>
</dbReference>
<evidence type="ECO:0000313" key="11">
    <source>
        <dbReference type="Proteomes" id="UP001200430"/>
    </source>
</evidence>
<dbReference type="InterPro" id="IPR018204">
    <property type="entry name" value="Trp_synthase_alpha_AS"/>
</dbReference>
<evidence type="ECO:0000256" key="3">
    <source>
        <dbReference type="ARBA" id="ARBA00022605"/>
    </source>
</evidence>
<dbReference type="Gene3D" id="3.20.20.70">
    <property type="entry name" value="Aldolase class I"/>
    <property type="match status" value="1"/>
</dbReference>
<comment type="similarity">
    <text evidence="8 9">Belongs to the TrpA family.</text>
</comment>
<keyword evidence="3 8" id="KW-0028">Amino-acid biosynthesis</keyword>
<evidence type="ECO:0000256" key="6">
    <source>
        <dbReference type="ARBA" id="ARBA00023239"/>
    </source>
</evidence>
<organism evidence="10 11">
    <name type="scientific">Dethiosulfovibrio marinus</name>
    <dbReference type="NCBI Taxonomy" id="133532"/>
    <lineage>
        <taxon>Bacteria</taxon>
        <taxon>Thermotogati</taxon>
        <taxon>Synergistota</taxon>
        <taxon>Synergistia</taxon>
        <taxon>Synergistales</taxon>
        <taxon>Dethiosulfovibrionaceae</taxon>
        <taxon>Dethiosulfovibrio</taxon>
    </lineage>
</organism>
<dbReference type="CDD" id="cd04724">
    <property type="entry name" value="Tryptophan_synthase_alpha"/>
    <property type="match status" value="1"/>
</dbReference>
<accession>A0ABS9EML2</accession>
<evidence type="ECO:0000313" key="10">
    <source>
        <dbReference type="EMBL" id="MCF4142432.1"/>
    </source>
</evidence>
<evidence type="ECO:0000256" key="1">
    <source>
        <dbReference type="ARBA" id="ARBA00004733"/>
    </source>
</evidence>
<dbReference type="NCBIfam" id="TIGR00262">
    <property type="entry name" value="trpA"/>
    <property type="match status" value="1"/>
</dbReference>
<evidence type="ECO:0000256" key="2">
    <source>
        <dbReference type="ARBA" id="ARBA00011270"/>
    </source>
</evidence>
<dbReference type="PANTHER" id="PTHR43406:SF1">
    <property type="entry name" value="TRYPTOPHAN SYNTHASE ALPHA CHAIN, CHLOROPLASTIC"/>
    <property type="match status" value="1"/>
</dbReference>
<feature type="active site" description="Proton acceptor" evidence="8">
    <location>
        <position position="55"/>
    </location>
</feature>
<dbReference type="EC" id="4.2.1.20" evidence="8"/>
<dbReference type="Proteomes" id="UP001200430">
    <property type="component" value="Unassembled WGS sequence"/>
</dbReference>
<comment type="caution">
    <text evidence="10">The sequence shown here is derived from an EMBL/GenBank/DDBJ whole genome shotgun (WGS) entry which is preliminary data.</text>
</comment>
<keyword evidence="5 8" id="KW-0057">Aromatic amino acid biosynthesis</keyword>
<dbReference type="InterPro" id="IPR002028">
    <property type="entry name" value="Trp_synthase_suA"/>
</dbReference>
<name>A0ABS9EML2_9BACT</name>
<keyword evidence="4 8" id="KW-0822">Tryptophan biosynthesis</keyword>
<dbReference type="InterPro" id="IPR011060">
    <property type="entry name" value="RibuloseP-bd_barrel"/>
</dbReference>
<dbReference type="EMBL" id="JAKGUD010000005">
    <property type="protein sequence ID" value="MCF4142432.1"/>
    <property type="molecule type" value="Genomic_DNA"/>
</dbReference>
<reference evidence="10 11" key="1">
    <citation type="submission" date="2022-01" db="EMBL/GenBank/DDBJ databases">
        <title>Dethiosulfovibrio faecalis sp. nov., a novel proteolytic, non-sulfur-reducing bacterium isolated from a marine aquaculture solid waste bioreactor.</title>
        <authorList>
            <person name="Grabowski S."/>
            <person name="Apolinario E."/>
            <person name="Schneider N."/>
            <person name="Marshall C.W."/>
            <person name="Sowers K.R."/>
        </authorList>
    </citation>
    <scope>NUCLEOTIDE SEQUENCE [LARGE SCALE GENOMIC DNA]</scope>
    <source>
        <strain evidence="10 11">DSM 12537</strain>
    </source>
</reference>
<dbReference type="SUPFAM" id="SSF51366">
    <property type="entry name" value="Ribulose-phoshate binding barrel"/>
    <property type="match status" value="1"/>
</dbReference>